<dbReference type="Pfam" id="PF03170">
    <property type="entry name" value="BcsB"/>
    <property type="match status" value="1"/>
</dbReference>
<keyword evidence="3 6" id="KW-0812">Transmembrane</keyword>
<dbReference type="AlphaFoldDB" id="M5DX68"/>
<comment type="caution">
    <text evidence="7">The sequence shown here is derived from an EMBL/GenBank/DDBJ whole genome shotgun (WGS) entry which is preliminary data.</text>
</comment>
<dbReference type="STRING" id="1293054.HSACCH_00307"/>
<dbReference type="InParanoid" id="M5DX68"/>
<protein>
    <recommendedName>
        <fullName evidence="9">Cellulose synthase subunit</fullName>
    </recommendedName>
</protein>
<evidence type="ECO:0000256" key="4">
    <source>
        <dbReference type="ARBA" id="ARBA00022989"/>
    </source>
</evidence>
<dbReference type="InterPro" id="IPR018513">
    <property type="entry name" value="Cell_synthase_bac"/>
</dbReference>
<keyword evidence="2" id="KW-1003">Cell membrane</keyword>
<dbReference type="Proteomes" id="UP000012063">
    <property type="component" value="Unassembled WGS sequence"/>
</dbReference>
<dbReference type="RefSeq" id="WP_005487328.1">
    <property type="nucleotide sequence ID" value="NZ_CAUI01000005.1"/>
</dbReference>
<dbReference type="PANTHER" id="PTHR39083">
    <property type="entry name" value="CYCLIC DI-GMP-BINDING PROTEIN"/>
    <property type="match status" value="1"/>
</dbReference>
<dbReference type="GO" id="GO:0006011">
    <property type="term" value="P:UDP-alpha-D-glucose metabolic process"/>
    <property type="evidence" value="ECO:0007669"/>
    <property type="project" value="InterPro"/>
</dbReference>
<keyword evidence="8" id="KW-1185">Reference proteome</keyword>
<dbReference type="PANTHER" id="PTHR39083:SF1">
    <property type="entry name" value="CYCLIC DI-GMP-BINDING PROTEIN"/>
    <property type="match status" value="1"/>
</dbReference>
<evidence type="ECO:0000256" key="6">
    <source>
        <dbReference type="SAM" id="Phobius"/>
    </source>
</evidence>
<dbReference type="OrthoDB" id="2440594at2"/>
<proteinExistence type="predicted"/>
<evidence type="ECO:0000313" key="8">
    <source>
        <dbReference type="Proteomes" id="UP000012063"/>
    </source>
</evidence>
<evidence type="ECO:0008006" key="9">
    <source>
        <dbReference type="Google" id="ProtNLM"/>
    </source>
</evidence>
<comment type="subcellular location">
    <subcellularLocation>
        <location evidence="1">Cell membrane</location>
        <topology evidence="1">Single-pass membrane protein</topology>
    </subcellularLocation>
</comment>
<reference evidence="8" key="1">
    <citation type="journal article" date="2013" name="Genome Announc.">
        <title>Genome Sequence of Halanaerobium saccharolyticum subsp. saccharolyticum Strain DSM 6643T, a Halophilic Hydrogen-Producing Bacterium.</title>
        <authorList>
            <person name="Kivisto A."/>
            <person name="Larjo A."/>
            <person name="Ciranna A."/>
            <person name="Santala V."/>
            <person name="Roos C."/>
            <person name="Karp M."/>
        </authorList>
    </citation>
    <scope>NUCLEOTIDE SEQUENCE [LARGE SCALE GENOMIC DNA]</scope>
    <source>
        <strain evidence="8">DSM 6643</strain>
    </source>
</reference>
<gene>
    <name evidence="7" type="ORF">HSACCH_00307</name>
</gene>
<evidence type="ECO:0000256" key="3">
    <source>
        <dbReference type="ARBA" id="ARBA00022692"/>
    </source>
</evidence>
<dbReference type="eggNOG" id="ENOG502ZA9U">
    <property type="taxonomic scope" value="Bacteria"/>
</dbReference>
<feature type="transmembrane region" description="Helical" evidence="6">
    <location>
        <begin position="721"/>
        <end position="740"/>
    </location>
</feature>
<organism evidence="7 8">
    <name type="scientific">Halanaerobium saccharolyticum subsp. saccharolyticum DSM 6643</name>
    <dbReference type="NCBI Taxonomy" id="1293054"/>
    <lineage>
        <taxon>Bacteria</taxon>
        <taxon>Bacillati</taxon>
        <taxon>Bacillota</taxon>
        <taxon>Clostridia</taxon>
        <taxon>Halanaerobiales</taxon>
        <taxon>Halanaerobiaceae</taxon>
        <taxon>Halanaerobium</taxon>
    </lineage>
</organism>
<dbReference type="GO" id="GO:0005886">
    <property type="term" value="C:plasma membrane"/>
    <property type="evidence" value="ECO:0007669"/>
    <property type="project" value="UniProtKB-SubCell"/>
</dbReference>
<name>M5DX68_9FIRM</name>
<evidence type="ECO:0000313" key="7">
    <source>
        <dbReference type="EMBL" id="CCU77970.1"/>
    </source>
</evidence>
<keyword evidence="4 6" id="KW-1133">Transmembrane helix</keyword>
<evidence type="ECO:0000256" key="5">
    <source>
        <dbReference type="ARBA" id="ARBA00023136"/>
    </source>
</evidence>
<evidence type="ECO:0000256" key="2">
    <source>
        <dbReference type="ARBA" id="ARBA00022475"/>
    </source>
</evidence>
<sequence>MMKGKFFTVTLTIFLITLVILGGLYTEADAQVYEDYIDQRNELQNYKALVYQINNAQKNIVLHFLNGERSTFNFNEDLIIFEDKEEIDLAELNVGDALIASIDPDQKIKFLEKIDYSLENIKDLSDLGYGNDITIYGTNINQDIFFPFSENMDKEQMQFDLNLEYSRFIEPDSKIVIKLEDEEIYLNTISELNKDMVSEGIYSSKISLNLSRYINNGDLNDKVIKISILADLKTRLNRCEEVNSDVFFFRIKNNSKLRSRNKAFFNYNIADFLNYKFNKVNIHLPEELSSEIAESYLKLNLFLDRNFAKLEKNLFFDSDYKADEIISRDFKTANIFIKEGNQIELDKNFNLSLGSQAADSFISRVRTLYLNDEMKVIDFNEDEKKLRQLSLSELGYNSLVFNGIGEIERNISFSSADLGSNPEELEFYINSEYTAPINNQSTDKDNSYLKIYFNGQLIRAHQLDYSGRIDNLHLDLPLYLFEQENNLKLVYSYYPLGRDCAADGQDFEAVISPNSYLNIKGEKVDDVITFNNLLNNFYGNGRIMLDVDNKELSLKYAAKVISSYRKLDSRSLNLNVDFVNNDYEFKIGDSFRWAIAVLPAYQDYSIQNLVKINEGEVNLQQDSNEFVFEGKSPNKSAAWQLDKIDAKPFSLITTSDLSQESLVALELLSEKISNVDYYRNLNGTLLLSSGGRLTDFAADDYETIKADQRNFLVNIYKNYKVQLFISFIILIIILAYLAYLKLAQKPEEK</sequence>
<dbReference type="Gene3D" id="2.60.120.260">
    <property type="entry name" value="Galactose-binding domain-like"/>
    <property type="match status" value="1"/>
</dbReference>
<dbReference type="EMBL" id="CAUI01000005">
    <property type="protein sequence ID" value="CCU77970.1"/>
    <property type="molecule type" value="Genomic_DNA"/>
</dbReference>
<accession>M5DX68</accession>
<evidence type="ECO:0000256" key="1">
    <source>
        <dbReference type="ARBA" id="ARBA00004162"/>
    </source>
</evidence>
<keyword evidence="5 6" id="KW-0472">Membrane</keyword>